<dbReference type="SUPFAM" id="SSF53254">
    <property type="entry name" value="Phosphoglycerate mutase-like"/>
    <property type="match status" value="1"/>
</dbReference>
<dbReference type="PANTHER" id="PTHR48100:SF1">
    <property type="entry name" value="HISTIDINE PHOSPHATASE FAMILY PROTEIN-RELATED"/>
    <property type="match status" value="1"/>
</dbReference>
<dbReference type="Proteomes" id="UP000245081">
    <property type="component" value="Unassembled WGS sequence"/>
</dbReference>
<dbReference type="CDD" id="cd07067">
    <property type="entry name" value="HP_PGM_like"/>
    <property type="match status" value="1"/>
</dbReference>
<dbReference type="Pfam" id="PF00300">
    <property type="entry name" value="His_Phos_1"/>
    <property type="match status" value="1"/>
</dbReference>
<accession>A0A2R5FDC6</accession>
<dbReference type="GO" id="GO:0016791">
    <property type="term" value="F:phosphatase activity"/>
    <property type="evidence" value="ECO:0007669"/>
    <property type="project" value="TreeGrafter"/>
</dbReference>
<comment type="caution">
    <text evidence="1">The sequence shown here is derived from an EMBL/GenBank/DDBJ whole genome shotgun (WGS) entry which is preliminary data.</text>
</comment>
<dbReference type="EMBL" id="BDOQ01000019">
    <property type="protein sequence ID" value="GBG15518.1"/>
    <property type="molecule type" value="Genomic_DNA"/>
</dbReference>
<sequence>MWSAVGAFDGWNAIYSSPLLRCSEFAQALGERLGVDVYVDERLKEGGFGVWEGRLPSEICAEDPQRLFRFKRDPIEAAPEGAEALSALHDRVGEAWGTMLDRHVGQHVLVVVHAGVIRMLMAHALGLPLANIYRIEVGNAALTRLKVERWDDEMLASLVFHDGKL</sequence>
<reference evidence="1 2" key="1">
    <citation type="journal article" date="2018" name="Environ. Microbiol.">
        <title>Isolation and genomic characterization of Novimethylophilus kurashikiensis gen. nov. sp. nov., a new lanthanide-dependent methylotrophic species of Methylophilaceae.</title>
        <authorList>
            <person name="Lv H."/>
            <person name="Sahin N."/>
            <person name="Tani A."/>
        </authorList>
    </citation>
    <scope>NUCLEOTIDE SEQUENCE [LARGE SCALE GENOMIC DNA]</scope>
    <source>
        <strain evidence="1 2">La2-4</strain>
    </source>
</reference>
<proteinExistence type="predicted"/>
<evidence type="ECO:0000313" key="2">
    <source>
        <dbReference type="Proteomes" id="UP000245081"/>
    </source>
</evidence>
<organism evidence="1 2">
    <name type="scientific">Novimethylophilus kurashikiensis</name>
    <dbReference type="NCBI Taxonomy" id="1825523"/>
    <lineage>
        <taxon>Bacteria</taxon>
        <taxon>Pseudomonadati</taxon>
        <taxon>Pseudomonadota</taxon>
        <taxon>Betaproteobacteria</taxon>
        <taxon>Nitrosomonadales</taxon>
        <taxon>Methylophilaceae</taxon>
        <taxon>Novimethylophilus</taxon>
    </lineage>
</organism>
<evidence type="ECO:0000313" key="1">
    <source>
        <dbReference type="EMBL" id="GBG15518.1"/>
    </source>
</evidence>
<gene>
    <name evidence="1" type="ORF">NMK_3127</name>
</gene>
<keyword evidence="2" id="KW-1185">Reference proteome</keyword>
<dbReference type="Gene3D" id="3.40.50.1240">
    <property type="entry name" value="Phosphoglycerate mutase-like"/>
    <property type="match status" value="1"/>
</dbReference>
<dbReference type="PANTHER" id="PTHR48100">
    <property type="entry name" value="BROAD-SPECIFICITY PHOSPHATASE YOR283W-RELATED"/>
    <property type="match status" value="1"/>
</dbReference>
<name>A0A2R5FDC6_9PROT</name>
<dbReference type="AlphaFoldDB" id="A0A2R5FDC6"/>
<protein>
    <submittedName>
        <fullName evidence="1">Alpha-ribazole phosphatase</fullName>
    </submittedName>
</protein>
<dbReference type="InterPro" id="IPR013078">
    <property type="entry name" value="His_Pase_superF_clade-1"/>
</dbReference>
<dbReference type="GO" id="GO:0005737">
    <property type="term" value="C:cytoplasm"/>
    <property type="evidence" value="ECO:0007669"/>
    <property type="project" value="TreeGrafter"/>
</dbReference>
<dbReference type="InterPro" id="IPR050275">
    <property type="entry name" value="PGM_Phosphatase"/>
</dbReference>
<dbReference type="InterPro" id="IPR029033">
    <property type="entry name" value="His_PPase_superfam"/>
</dbReference>